<dbReference type="CDD" id="cd09606">
    <property type="entry name" value="M3B_PepF"/>
    <property type="match status" value="1"/>
</dbReference>
<dbReference type="GO" id="GO:0006518">
    <property type="term" value="P:peptide metabolic process"/>
    <property type="evidence" value="ECO:0007669"/>
    <property type="project" value="TreeGrafter"/>
</dbReference>
<comment type="similarity">
    <text evidence="6">Belongs to the peptidase M3 family.</text>
</comment>
<dbReference type="PANTHER" id="PTHR11804">
    <property type="entry name" value="PROTEASE M3 THIMET OLIGOPEPTIDASE-RELATED"/>
    <property type="match status" value="1"/>
</dbReference>
<dbReference type="Gene3D" id="1.10.1370.30">
    <property type="match status" value="1"/>
</dbReference>
<dbReference type="GO" id="GO:0004222">
    <property type="term" value="F:metalloendopeptidase activity"/>
    <property type="evidence" value="ECO:0007669"/>
    <property type="project" value="InterPro"/>
</dbReference>
<dbReference type="GO" id="GO:0046872">
    <property type="term" value="F:metal ion binding"/>
    <property type="evidence" value="ECO:0007669"/>
    <property type="project" value="UniProtKB-UniRule"/>
</dbReference>
<dbReference type="Pfam" id="PF01432">
    <property type="entry name" value="Peptidase_M3"/>
    <property type="match status" value="1"/>
</dbReference>
<evidence type="ECO:0000256" key="5">
    <source>
        <dbReference type="ARBA" id="ARBA00023049"/>
    </source>
</evidence>
<sequence length="565" mass="65938">MMKRSFIPADFKADDAKQVTEYYQKLLQQEIPFNAKALREWILQWNELSTVLSEENARRYVAMTSHTQDEKIAKAYMDFVQNIDPICEDYGNKLERKMMAHPNIPDLENEFGMYFRDVRSSLELFRQENIPLFTKETTDIQAYQQITSTMTVEYKGETRTLQQMAPLLKETDRKIREDAWRKIASRRLQDKERLDSAFDTLFRNRIQISKNSGFDNYLDYIFKAKSRFDYTPADCRTFHESIEKIILPYLADLYREKAQMLKLERLRPWDTDVDALSRPPLKPFQKGDELIEKVGQIFDRLSPQTSNWFRTMQKEKLIDPDSRVGKAPGGYQIGFEESGRPFIFMNAAGTDGDIYTLLHESGHSFQQFGVADLPLTAFHDVPSEFAEVSSMSMELIGSTDLSPFYPNEADANRSRISELEEIIWLFPWVASIDSFQHLMYSHPNHTASDRKEMWLSVMDRYDAGIDYSGLDDERAYLWQKQLHIFEVPFYYIEYGIAQLGALQVWENFRKNPKKGLEDLFAAEALGSSRPLPEIFSRAGIRFDFSAATIEPLIRDLSDEIARLKR</sequence>
<evidence type="ECO:0000313" key="8">
    <source>
        <dbReference type="EMBL" id="SHK89098.1"/>
    </source>
</evidence>
<keyword evidence="4 6" id="KW-0862">Zinc</keyword>
<dbReference type="InterPro" id="IPR045090">
    <property type="entry name" value="Pept_M3A_M3B"/>
</dbReference>
<dbReference type="InterPro" id="IPR011976">
    <property type="entry name" value="Pept_M3B_oligopep-rel"/>
</dbReference>
<organism evidence="8 9">
    <name type="scientific">Fibrobacter intestinalis</name>
    <dbReference type="NCBI Taxonomy" id="28122"/>
    <lineage>
        <taxon>Bacteria</taxon>
        <taxon>Pseudomonadati</taxon>
        <taxon>Fibrobacterota</taxon>
        <taxon>Fibrobacteria</taxon>
        <taxon>Fibrobacterales</taxon>
        <taxon>Fibrobacteraceae</taxon>
        <taxon>Fibrobacter</taxon>
    </lineage>
</organism>
<dbReference type="NCBIfam" id="TIGR02289">
    <property type="entry name" value="M3_not_pepF"/>
    <property type="match status" value="1"/>
</dbReference>
<keyword evidence="1 6" id="KW-0645">Protease</keyword>
<reference evidence="9" key="1">
    <citation type="submission" date="2016-11" db="EMBL/GenBank/DDBJ databases">
        <authorList>
            <person name="Varghese N."/>
            <person name="Submissions S."/>
        </authorList>
    </citation>
    <scope>NUCLEOTIDE SEQUENCE [LARGE SCALE GENOMIC DNA]</scope>
    <source>
        <strain evidence="9">UWOS</strain>
    </source>
</reference>
<dbReference type="EMBL" id="FRAW01000022">
    <property type="protein sequence ID" value="SHK89098.1"/>
    <property type="molecule type" value="Genomic_DNA"/>
</dbReference>
<evidence type="ECO:0000256" key="3">
    <source>
        <dbReference type="ARBA" id="ARBA00022801"/>
    </source>
</evidence>
<evidence type="ECO:0000256" key="2">
    <source>
        <dbReference type="ARBA" id="ARBA00022723"/>
    </source>
</evidence>
<dbReference type="PANTHER" id="PTHR11804:SF48">
    <property type="entry name" value="PUTATIVE-RELATED"/>
    <property type="match status" value="1"/>
</dbReference>
<gene>
    <name evidence="8" type="ORF">SAMN05720469_12225</name>
</gene>
<keyword evidence="3 6" id="KW-0378">Hydrolase</keyword>
<evidence type="ECO:0000256" key="6">
    <source>
        <dbReference type="RuleBase" id="RU003435"/>
    </source>
</evidence>
<dbReference type="GO" id="GO:0006508">
    <property type="term" value="P:proteolysis"/>
    <property type="evidence" value="ECO:0007669"/>
    <property type="project" value="UniProtKB-KW"/>
</dbReference>
<evidence type="ECO:0000313" key="9">
    <source>
        <dbReference type="Proteomes" id="UP000184275"/>
    </source>
</evidence>
<dbReference type="InterPro" id="IPR001567">
    <property type="entry name" value="Pept_M3A_M3B_dom"/>
</dbReference>
<name>A0A1M6W633_9BACT</name>
<evidence type="ECO:0000256" key="1">
    <source>
        <dbReference type="ARBA" id="ARBA00022670"/>
    </source>
</evidence>
<evidence type="ECO:0000259" key="7">
    <source>
        <dbReference type="Pfam" id="PF01432"/>
    </source>
</evidence>
<dbReference type="RefSeq" id="WP_073305062.1">
    <property type="nucleotide sequence ID" value="NZ_FRAW01000022.1"/>
</dbReference>
<evidence type="ECO:0000256" key="4">
    <source>
        <dbReference type="ARBA" id="ARBA00022833"/>
    </source>
</evidence>
<accession>A0A1M6W633</accession>
<proteinExistence type="inferred from homology"/>
<keyword evidence="5 6" id="KW-0482">Metalloprotease</keyword>
<comment type="cofactor">
    <cofactor evidence="6">
        <name>Zn(2+)</name>
        <dbReference type="ChEBI" id="CHEBI:29105"/>
    </cofactor>
    <text evidence="6">Binds 1 zinc ion.</text>
</comment>
<keyword evidence="9" id="KW-1185">Reference proteome</keyword>
<dbReference type="Proteomes" id="UP000184275">
    <property type="component" value="Unassembled WGS sequence"/>
</dbReference>
<keyword evidence="2 6" id="KW-0479">Metal-binding</keyword>
<dbReference type="AlphaFoldDB" id="A0A1M6W633"/>
<dbReference type="SUPFAM" id="SSF55486">
    <property type="entry name" value="Metalloproteases ('zincins'), catalytic domain"/>
    <property type="match status" value="1"/>
</dbReference>
<protein>
    <submittedName>
        <fullName evidence="8">Oligoendopeptidase F</fullName>
    </submittedName>
</protein>
<feature type="domain" description="Peptidase M3A/M3B catalytic" evidence="7">
    <location>
        <begin position="167"/>
        <end position="549"/>
    </location>
</feature>